<evidence type="ECO:0000256" key="1">
    <source>
        <dbReference type="SAM" id="MobiDB-lite"/>
    </source>
</evidence>
<evidence type="ECO:0000313" key="2">
    <source>
        <dbReference type="EMBL" id="KAJ7082922.1"/>
    </source>
</evidence>
<accession>A0AAD6XNW8</accession>
<dbReference type="Proteomes" id="UP001222325">
    <property type="component" value="Unassembled WGS sequence"/>
</dbReference>
<proteinExistence type="predicted"/>
<sequence>MYYRIAEKKPGGIREIELCHSIRNEGPGFKLASRIMNSRNVSEVLKSRWIETYLAMRAQPGAVPRSNTEGMTPLSKRGLSETLTKEAVGRVDDLRKSQELKARNSLTRHHHLLAPLLVRFLVQTPTSDCKAVVSQIPASCLANLSKNHKNHGMRLASPSSRIFACLEFACQGLSPCIQRAGDHRMPRTWSPPNVSQPPVSRSCSLEAPPQDLSGMRKLEATSAAHAGSRCPRSRRIGRWTVVEEYRVVVRKKTPRAEKPLFHSTSGTLAADSASARQSAPGLASSVALAANSPLSLCNQNGRMHKGHCLAPPDVPTVLLPASASGSDDPNLPSRSAPIAGPSSGRPSKATTRRLTRREFHGPSIAANQYTSNLSSIPSYQPFGALFARMPRQCGLKEVPLGVFCFDAPANTCPQRHIRRGREDAGGALCNSPSRTSGGVWEKDAPMWVEDASVTYIDSSLTDKMSLSRFGSTIQLFSS</sequence>
<comment type="caution">
    <text evidence="2">The sequence shown here is derived from an EMBL/GenBank/DDBJ whole genome shotgun (WGS) entry which is preliminary data.</text>
</comment>
<gene>
    <name evidence="2" type="ORF">B0H15DRAFT_932565</name>
</gene>
<organism evidence="2 3">
    <name type="scientific">Mycena belliarum</name>
    <dbReference type="NCBI Taxonomy" id="1033014"/>
    <lineage>
        <taxon>Eukaryota</taxon>
        <taxon>Fungi</taxon>
        <taxon>Dikarya</taxon>
        <taxon>Basidiomycota</taxon>
        <taxon>Agaricomycotina</taxon>
        <taxon>Agaricomycetes</taxon>
        <taxon>Agaricomycetidae</taxon>
        <taxon>Agaricales</taxon>
        <taxon>Marasmiineae</taxon>
        <taxon>Mycenaceae</taxon>
        <taxon>Mycena</taxon>
    </lineage>
</organism>
<feature type="region of interest" description="Disordered" evidence="1">
    <location>
        <begin position="187"/>
        <end position="210"/>
    </location>
</feature>
<protein>
    <submittedName>
        <fullName evidence="2">Uncharacterized protein</fullName>
    </submittedName>
</protein>
<reference evidence="2" key="1">
    <citation type="submission" date="2023-03" db="EMBL/GenBank/DDBJ databases">
        <title>Massive genome expansion in bonnet fungi (Mycena s.s.) driven by repeated elements and novel gene families across ecological guilds.</title>
        <authorList>
            <consortium name="Lawrence Berkeley National Laboratory"/>
            <person name="Harder C.B."/>
            <person name="Miyauchi S."/>
            <person name="Viragh M."/>
            <person name="Kuo A."/>
            <person name="Thoen E."/>
            <person name="Andreopoulos B."/>
            <person name="Lu D."/>
            <person name="Skrede I."/>
            <person name="Drula E."/>
            <person name="Henrissat B."/>
            <person name="Morin E."/>
            <person name="Kohler A."/>
            <person name="Barry K."/>
            <person name="LaButti K."/>
            <person name="Morin E."/>
            <person name="Salamov A."/>
            <person name="Lipzen A."/>
            <person name="Mereny Z."/>
            <person name="Hegedus B."/>
            <person name="Baldrian P."/>
            <person name="Stursova M."/>
            <person name="Weitz H."/>
            <person name="Taylor A."/>
            <person name="Grigoriev I.V."/>
            <person name="Nagy L.G."/>
            <person name="Martin F."/>
            <person name="Kauserud H."/>
        </authorList>
    </citation>
    <scope>NUCLEOTIDE SEQUENCE</scope>
    <source>
        <strain evidence="2">CBHHK173m</strain>
    </source>
</reference>
<dbReference type="AlphaFoldDB" id="A0AAD6XNW8"/>
<dbReference type="EMBL" id="JARJCN010000043">
    <property type="protein sequence ID" value="KAJ7082922.1"/>
    <property type="molecule type" value="Genomic_DNA"/>
</dbReference>
<feature type="region of interest" description="Disordered" evidence="1">
    <location>
        <begin position="319"/>
        <end position="359"/>
    </location>
</feature>
<keyword evidence="3" id="KW-1185">Reference proteome</keyword>
<feature type="compositionally biased region" description="Polar residues" evidence="1">
    <location>
        <begin position="190"/>
        <end position="203"/>
    </location>
</feature>
<evidence type="ECO:0000313" key="3">
    <source>
        <dbReference type="Proteomes" id="UP001222325"/>
    </source>
</evidence>
<name>A0AAD6XNW8_9AGAR</name>